<dbReference type="AlphaFoldDB" id="A0A1B2ERX2"/>
<proteinExistence type="predicted"/>
<dbReference type="EMBL" id="CP016617">
    <property type="protein sequence ID" value="ANY82726.1"/>
    <property type="molecule type" value="Genomic_DNA"/>
</dbReference>
<geneLocation type="plasmid" evidence="1">
    <name>unnamed1</name>
</geneLocation>
<organism evidence="1">
    <name type="scientific">Microvirga ossetica</name>
    <dbReference type="NCBI Taxonomy" id="1882682"/>
    <lineage>
        <taxon>Bacteria</taxon>
        <taxon>Pseudomonadati</taxon>
        <taxon>Pseudomonadota</taxon>
        <taxon>Alphaproteobacteria</taxon>
        <taxon>Hyphomicrobiales</taxon>
        <taxon>Methylobacteriaceae</taxon>
        <taxon>Microvirga</taxon>
    </lineage>
</organism>
<reference evidence="1" key="1">
    <citation type="submission" date="2016-07" db="EMBL/GenBank/DDBJ databases">
        <title>Microvirga ossetica sp. nov. a new species of rhizobia isolated from root nodules of the legume species Vicia alpestris Steven originated from North Ossetia region in the Caucasus.</title>
        <authorList>
            <person name="Safronova V.I."/>
            <person name="Kuznetsova I.G."/>
            <person name="Sazanova A.L."/>
            <person name="Belimov A."/>
            <person name="Andronov E."/>
            <person name="Osledkin Y.S."/>
            <person name="Onishchuk O.P."/>
            <person name="Kurchak O.N."/>
            <person name="Shaposhnikov A.I."/>
            <person name="Willems A."/>
            <person name="Tikhonovich I.A."/>
        </authorList>
    </citation>
    <scope>NUCLEOTIDE SEQUENCE [LARGE SCALE GENOMIC DNA]</scope>
    <source>
        <strain evidence="1">V5/3M</strain>
        <plasmid evidence="1">unnamed1</plasmid>
    </source>
</reference>
<name>A0A1B2ERX2_9HYPH</name>
<accession>A0A1B2ERX2</accession>
<keyword evidence="1" id="KW-0614">Plasmid</keyword>
<gene>
    <name evidence="1" type="ORF">BB934_31210</name>
</gene>
<protein>
    <submittedName>
        <fullName evidence="1">Uncharacterized protein</fullName>
    </submittedName>
</protein>
<sequence length="97" mass="10509">MHGSGKVKRSASLPPWTVELADAELQFMTIGGGCKMRCVALFIRGQKALSDPTQRTPYAQGQRWVTKGGEFAKCVQDHVMAPLMRLEPSGASPVGCF</sequence>
<evidence type="ECO:0000313" key="1">
    <source>
        <dbReference type="EMBL" id="ANY82726.1"/>
    </source>
</evidence>
<dbReference type="KEGG" id="moc:BB934_31210"/>